<protein>
    <submittedName>
        <fullName evidence="1">DUF4144 domain-containing protein</fullName>
    </submittedName>
</protein>
<dbReference type="EMBL" id="JAWCUA010000001">
    <property type="protein sequence ID" value="MDU0111811.1"/>
    <property type="molecule type" value="Genomic_DNA"/>
</dbReference>
<sequence length="104" mass="11751">MISWPCMLKLDGDDELIYLDSLPDFNSQCNDFIFSDDDYVVDSLGYCYLIELISGKLGLTKVDKTLSTDEVIQLIRAHEFNKASVCLTKIHFFTVSEAISSLTN</sequence>
<reference evidence="1 2" key="1">
    <citation type="submission" date="2023-10" db="EMBL/GenBank/DDBJ databases">
        <title>Psychrosphaera aquimaarina strain SW33 isolated from seawater.</title>
        <authorList>
            <person name="Bayburt H."/>
            <person name="Kim J.M."/>
            <person name="Choi B.J."/>
            <person name="Jeon C.O."/>
        </authorList>
    </citation>
    <scope>NUCLEOTIDE SEQUENCE [LARGE SCALE GENOMIC DNA]</scope>
    <source>
        <strain evidence="1 2">KCTC 52743</strain>
    </source>
</reference>
<name>A0ABU3QWK6_9GAMM</name>
<dbReference type="Proteomes" id="UP001257914">
    <property type="component" value="Unassembled WGS sequence"/>
</dbReference>
<proteinExistence type="predicted"/>
<dbReference type="Gene3D" id="2.40.10.320">
    <property type="entry name" value="Uncharacterised protein PF13642 yp_926445, N-terminal domain"/>
    <property type="match status" value="1"/>
</dbReference>
<dbReference type="RefSeq" id="WP_315945699.1">
    <property type="nucleotide sequence ID" value="NZ_JAWCUA010000001.1"/>
</dbReference>
<evidence type="ECO:0000313" key="1">
    <source>
        <dbReference type="EMBL" id="MDU0111811.1"/>
    </source>
</evidence>
<dbReference type="Pfam" id="PF13642">
    <property type="entry name" value="DUF4144"/>
    <property type="match status" value="1"/>
</dbReference>
<accession>A0ABU3QWK6</accession>
<evidence type="ECO:0000313" key="2">
    <source>
        <dbReference type="Proteomes" id="UP001257914"/>
    </source>
</evidence>
<dbReference type="InterPro" id="IPR025284">
    <property type="entry name" value="DUF4144"/>
</dbReference>
<gene>
    <name evidence="1" type="ORF">RT723_02055</name>
</gene>
<keyword evidence="2" id="KW-1185">Reference proteome</keyword>
<comment type="caution">
    <text evidence="1">The sequence shown here is derived from an EMBL/GenBank/DDBJ whole genome shotgun (WGS) entry which is preliminary data.</text>
</comment>
<organism evidence="1 2">
    <name type="scientific">Psychrosphaera aquimarina</name>
    <dbReference type="NCBI Taxonomy" id="2044854"/>
    <lineage>
        <taxon>Bacteria</taxon>
        <taxon>Pseudomonadati</taxon>
        <taxon>Pseudomonadota</taxon>
        <taxon>Gammaproteobacteria</taxon>
        <taxon>Alteromonadales</taxon>
        <taxon>Pseudoalteromonadaceae</taxon>
        <taxon>Psychrosphaera</taxon>
    </lineage>
</organism>